<keyword evidence="10" id="KW-0472">Membrane</keyword>
<evidence type="ECO:0000256" key="4">
    <source>
        <dbReference type="ARBA" id="ARBA00012949"/>
    </source>
</evidence>
<evidence type="ECO:0000256" key="7">
    <source>
        <dbReference type="ARBA" id="ARBA00022842"/>
    </source>
</evidence>
<geneLocation type="mitochondrion" evidence="14"/>
<evidence type="ECO:0000313" key="14">
    <source>
        <dbReference type="EMBL" id="AYE40120.1"/>
    </source>
</evidence>
<dbReference type="Gene3D" id="2.60.40.420">
    <property type="entry name" value="Cupredoxins - blue copper proteins"/>
    <property type="match status" value="1"/>
</dbReference>
<name>A0A386PWN9_9PLAT</name>
<keyword evidence="9" id="KW-0186">Copper</keyword>
<dbReference type="PROSITE" id="PS00078">
    <property type="entry name" value="COX2"/>
    <property type="match status" value="1"/>
</dbReference>
<evidence type="ECO:0000256" key="11">
    <source>
        <dbReference type="ARBA" id="ARBA00031389"/>
    </source>
</evidence>
<keyword evidence="6" id="KW-0479">Metal-binding</keyword>
<dbReference type="InterPro" id="IPR002429">
    <property type="entry name" value="CcO_II-like_C"/>
</dbReference>
<gene>
    <name evidence="14" type="primary">cox2</name>
</gene>
<evidence type="ECO:0000256" key="6">
    <source>
        <dbReference type="ARBA" id="ARBA00022723"/>
    </source>
</evidence>
<dbReference type="InterPro" id="IPR008972">
    <property type="entry name" value="Cupredoxin"/>
</dbReference>
<comment type="catalytic activity">
    <reaction evidence="12">
        <text>4 Fe(II)-[cytochrome c] + O2 + 8 H(+)(in) = 4 Fe(III)-[cytochrome c] + 2 H2O + 4 H(+)(out)</text>
        <dbReference type="Rhea" id="RHEA:11436"/>
        <dbReference type="Rhea" id="RHEA-COMP:10350"/>
        <dbReference type="Rhea" id="RHEA-COMP:14399"/>
        <dbReference type="ChEBI" id="CHEBI:15377"/>
        <dbReference type="ChEBI" id="CHEBI:15378"/>
        <dbReference type="ChEBI" id="CHEBI:15379"/>
        <dbReference type="ChEBI" id="CHEBI:29033"/>
        <dbReference type="ChEBI" id="CHEBI:29034"/>
        <dbReference type="EC" id="7.1.1.9"/>
    </reaction>
    <physiologicalReaction direction="left-to-right" evidence="12">
        <dbReference type="Rhea" id="RHEA:11437"/>
    </physiologicalReaction>
</comment>
<protein>
    <recommendedName>
        <fullName evidence="4">cytochrome-c oxidase</fullName>
        <ecNumber evidence="4">7.1.1.9</ecNumber>
    </recommendedName>
    <alternativeName>
        <fullName evidence="11">Cytochrome c oxidase polypeptide II</fullName>
    </alternativeName>
</protein>
<dbReference type="Pfam" id="PF00116">
    <property type="entry name" value="COX2"/>
    <property type="match status" value="1"/>
</dbReference>
<keyword evidence="5" id="KW-0813">Transport</keyword>
<evidence type="ECO:0000256" key="12">
    <source>
        <dbReference type="ARBA" id="ARBA00049512"/>
    </source>
</evidence>
<evidence type="ECO:0000256" key="1">
    <source>
        <dbReference type="ARBA" id="ARBA00001935"/>
    </source>
</evidence>
<dbReference type="PROSITE" id="PS50857">
    <property type="entry name" value="COX2_CUA"/>
    <property type="match status" value="1"/>
</dbReference>
<dbReference type="SUPFAM" id="SSF49503">
    <property type="entry name" value="Cupredoxins"/>
    <property type="match status" value="1"/>
</dbReference>
<feature type="domain" description="Cytochrome oxidase subunit II copper A binding" evidence="13">
    <location>
        <begin position="95"/>
        <end position="209"/>
    </location>
</feature>
<keyword evidence="8" id="KW-0249">Electron transport</keyword>
<keyword evidence="14" id="KW-0496">Mitochondrion</keyword>
<organism evidence="14">
    <name type="scientific">Eudiplozoon sp. DZ-2018</name>
    <dbReference type="NCBI Taxonomy" id="2340794"/>
    <lineage>
        <taxon>Eukaryota</taxon>
        <taxon>Metazoa</taxon>
        <taxon>Spiralia</taxon>
        <taxon>Lophotrochozoa</taxon>
        <taxon>Platyhelminthes</taxon>
        <taxon>Monogenea</taxon>
        <taxon>Polyopisthocotylea</taxon>
        <taxon>Mazocraeidea</taxon>
        <taxon>Diplozoidae</taxon>
        <taxon>Eudiplozoon</taxon>
    </lineage>
</organism>
<evidence type="ECO:0000256" key="2">
    <source>
        <dbReference type="ARBA" id="ARBA00004370"/>
    </source>
</evidence>
<keyword evidence="7" id="KW-0460">Magnesium</keyword>
<comment type="cofactor">
    <cofactor evidence="1">
        <name>Cu cation</name>
        <dbReference type="ChEBI" id="CHEBI:23378"/>
    </cofactor>
</comment>
<evidence type="ECO:0000256" key="9">
    <source>
        <dbReference type="ARBA" id="ARBA00023008"/>
    </source>
</evidence>
<dbReference type="PANTHER" id="PTHR22888">
    <property type="entry name" value="CYTOCHROME C OXIDASE, SUBUNIT II"/>
    <property type="match status" value="1"/>
</dbReference>
<evidence type="ECO:0000256" key="5">
    <source>
        <dbReference type="ARBA" id="ARBA00022448"/>
    </source>
</evidence>
<evidence type="ECO:0000259" key="13">
    <source>
        <dbReference type="PROSITE" id="PS50857"/>
    </source>
</evidence>
<dbReference type="AlphaFoldDB" id="A0A386PWN9"/>
<dbReference type="EMBL" id="MG458328">
    <property type="protein sequence ID" value="AYE40120.1"/>
    <property type="molecule type" value="Genomic_DNA"/>
</dbReference>
<dbReference type="InterPro" id="IPR045187">
    <property type="entry name" value="CcO_II"/>
</dbReference>
<evidence type="ECO:0000256" key="3">
    <source>
        <dbReference type="ARBA" id="ARBA00007866"/>
    </source>
</evidence>
<dbReference type="GO" id="GO:0042773">
    <property type="term" value="P:ATP synthesis coupled electron transport"/>
    <property type="evidence" value="ECO:0007669"/>
    <property type="project" value="TreeGrafter"/>
</dbReference>
<dbReference type="PANTHER" id="PTHR22888:SF9">
    <property type="entry name" value="CYTOCHROME C OXIDASE SUBUNIT 2"/>
    <property type="match status" value="1"/>
</dbReference>
<sequence length="209" mass="23253">MTSNLYSFSSYPVMDLIVVYIWWLGILIFLWVLTSVIINIFFSPCVGCFSLSRLGFDSVEYYLILIFSGFILLLIFLNLLIMRSHNPSRGKHFDGFRGVISVVGRQWYWVYSFLGSGISESIDSYYACFVDCVDNGINLLGGGVYGLNITSADVLHSFSLPSANLKIDAVPGRINSVYLFAGVLGRHLGYCSEFCGAGHGYMPIVLNVL</sequence>
<accession>A0A386PWN9</accession>
<proteinExistence type="inferred from homology"/>
<dbReference type="GO" id="GO:0004129">
    <property type="term" value="F:cytochrome-c oxidase activity"/>
    <property type="evidence" value="ECO:0007669"/>
    <property type="project" value="UniProtKB-EC"/>
</dbReference>
<evidence type="ECO:0000256" key="10">
    <source>
        <dbReference type="ARBA" id="ARBA00023136"/>
    </source>
</evidence>
<dbReference type="PRINTS" id="PR01166">
    <property type="entry name" value="CYCOXIDASEII"/>
</dbReference>
<dbReference type="EC" id="7.1.1.9" evidence="4"/>
<reference evidence="14" key="1">
    <citation type="journal article" date="2018" name="BMC Evol. Biol.">
        <title>Three new Diplozoidae mitogenomes expose unusual compositional biases within the Monogenea class: implications for phylogenetic studies.</title>
        <authorList>
            <person name="Zhang D."/>
            <person name="Zou H."/>
            <person name="Wu S.G."/>
            <person name="Li M."/>
            <person name="Jakovlic I."/>
            <person name="Zhang J."/>
            <person name="Chen R."/>
            <person name="Li W.X."/>
            <person name="Wang G.T."/>
        </authorList>
    </citation>
    <scope>NUCLEOTIDE SEQUENCE</scope>
</reference>
<dbReference type="GO" id="GO:0016020">
    <property type="term" value="C:membrane"/>
    <property type="evidence" value="ECO:0007669"/>
    <property type="project" value="UniProtKB-SubCell"/>
</dbReference>
<comment type="similarity">
    <text evidence="3">Belongs to the cytochrome c oxidase subunit 2 family.</text>
</comment>
<comment type="subcellular location">
    <subcellularLocation>
        <location evidence="2">Membrane</location>
    </subcellularLocation>
</comment>
<dbReference type="InterPro" id="IPR001505">
    <property type="entry name" value="Copper_CuA"/>
</dbReference>
<evidence type="ECO:0000256" key="8">
    <source>
        <dbReference type="ARBA" id="ARBA00022982"/>
    </source>
</evidence>
<dbReference type="GO" id="GO:0005507">
    <property type="term" value="F:copper ion binding"/>
    <property type="evidence" value="ECO:0007669"/>
    <property type="project" value="InterPro"/>
</dbReference>